<dbReference type="PROSITE" id="PS00108">
    <property type="entry name" value="PROTEIN_KINASE_ST"/>
    <property type="match status" value="1"/>
</dbReference>
<dbReference type="SUPFAM" id="SSF56112">
    <property type="entry name" value="Protein kinase-like (PK-like)"/>
    <property type="match status" value="1"/>
</dbReference>
<sequence>MNMMKNLSQGLSDRYFESVNQRLYETQNEVDKPIGHGAFGIVWAVTDPRTNVRVALKKMPHVFQNLVTAKEKKRLSPAKRVFRELRMLCSFRHENVLAARDVLLPCSLETFDELYVLTPLMQSDLHKIIVSGQALTAEHAKIFTYQILRGLKYLHAADILHRDLKPGNLLVNGNCLLKICDFGLARAKEHNPNVTMTTEVVTQYYRCPELLMGVDHYGEEVDMWSVGCIILELLTRRIAFQANTLPEQLKMMVNTIGSPSMSSLSGLESAKRYVTSMKRSDNKILRILETQSCLEPRDITAVELVDRLLCWNRHERISAKEALRSPFIDEGRVRFHSCMCACCSSNSLSGYRQYCHDTEPVPAQVFSDQFELRLPSLYVAKETMYQFIRSQPCGPQQPLCINPRSPSFRAFLQSTVAQPSEDPVSPTRWE</sequence>
<keyword evidence="5 6" id="KW-0067">ATP-binding</keyword>
<evidence type="ECO:0000256" key="1">
    <source>
        <dbReference type="ARBA" id="ARBA00022527"/>
    </source>
</evidence>
<comment type="similarity">
    <text evidence="7">Belongs to the protein kinase superfamily.</text>
</comment>
<dbReference type="InterPro" id="IPR008271">
    <property type="entry name" value="Ser/Thr_kinase_AS"/>
</dbReference>
<evidence type="ECO:0000313" key="10">
    <source>
        <dbReference type="Proteomes" id="UP000001307"/>
    </source>
</evidence>
<dbReference type="InterPro" id="IPR050117">
    <property type="entry name" value="MAPK"/>
</dbReference>
<evidence type="ECO:0000313" key="9">
    <source>
        <dbReference type="EMBL" id="CBY09710.1"/>
    </source>
</evidence>
<dbReference type="Gene3D" id="3.30.200.20">
    <property type="entry name" value="Phosphorylase Kinase, domain 1"/>
    <property type="match status" value="1"/>
</dbReference>
<protein>
    <recommendedName>
        <fullName evidence="8">Protein kinase domain-containing protein</fullName>
    </recommendedName>
</protein>
<feature type="binding site" evidence="6">
    <location>
        <position position="57"/>
    </location>
    <ligand>
        <name>ATP</name>
        <dbReference type="ChEBI" id="CHEBI:30616"/>
    </ligand>
</feature>
<dbReference type="InterPro" id="IPR017441">
    <property type="entry name" value="Protein_kinase_ATP_BS"/>
</dbReference>
<dbReference type="SMART" id="SM00220">
    <property type="entry name" value="S_TKc"/>
    <property type="match status" value="1"/>
</dbReference>
<evidence type="ECO:0000256" key="6">
    <source>
        <dbReference type="PROSITE-ProRule" id="PRU10141"/>
    </source>
</evidence>
<dbReference type="OrthoDB" id="192887at2759"/>
<dbReference type="GO" id="GO:0005524">
    <property type="term" value="F:ATP binding"/>
    <property type="evidence" value="ECO:0007669"/>
    <property type="project" value="UniProtKB-UniRule"/>
</dbReference>
<evidence type="ECO:0000256" key="5">
    <source>
        <dbReference type="ARBA" id="ARBA00022840"/>
    </source>
</evidence>
<organism evidence="9">
    <name type="scientific">Oikopleura dioica</name>
    <name type="common">Tunicate</name>
    <dbReference type="NCBI Taxonomy" id="34765"/>
    <lineage>
        <taxon>Eukaryota</taxon>
        <taxon>Metazoa</taxon>
        <taxon>Chordata</taxon>
        <taxon>Tunicata</taxon>
        <taxon>Appendicularia</taxon>
        <taxon>Copelata</taxon>
        <taxon>Oikopleuridae</taxon>
        <taxon>Oikopleura</taxon>
    </lineage>
</organism>
<dbReference type="FunFam" id="1.10.510.10:FF:000624">
    <property type="entry name" value="Mitogen-activated protein kinase"/>
    <property type="match status" value="1"/>
</dbReference>
<evidence type="ECO:0000259" key="8">
    <source>
        <dbReference type="PROSITE" id="PS50011"/>
    </source>
</evidence>
<dbReference type="Pfam" id="PF00069">
    <property type="entry name" value="Pkinase"/>
    <property type="match status" value="1"/>
</dbReference>
<dbReference type="GO" id="GO:0004674">
    <property type="term" value="F:protein serine/threonine kinase activity"/>
    <property type="evidence" value="ECO:0007669"/>
    <property type="project" value="UniProtKB-KW"/>
</dbReference>
<gene>
    <name evidence="9" type="ORF">GSOID_T00010520001</name>
</gene>
<accession>E4XGB2</accession>
<dbReference type="EMBL" id="FN653047">
    <property type="protein sequence ID" value="CBY09710.1"/>
    <property type="molecule type" value="Genomic_DNA"/>
</dbReference>
<keyword evidence="4" id="KW-0418">Kinase</keyword>
<evidence type="ECO:0000256" key="2">
    <source>
        <dbReference type="ARBA" id="ARBA00022679"/>
    </source>
</evidence>
<dbReference type="InterPro" id="IPR011009">
    <property type="entry name" value="Kinase-like_dom_sf"/>
</dbReference>
<keyword evidence="10" id="KW-1185">Reference proteome</keyword>
<dbReference type="Gene3D" id="1.10.510.10">
    <property type="entry name" value="Transferase(Phosphotransferase) domain 1"/>
    <property type="match status" value="1"/>
</dbReference>
<dbReference type="PANTHER" id="PTHR24055">
    <property type="entry name" value="MITOGEN-ACTIVATED PROTEIN KINASE"/>
    <property type="match status" value="1"/>
</dbReference>
<keyword evidence="2" id="KW-0808">Transferase</keyword>
<proteinExistence type="inferred from homology"/>
<dbReference type="PROSITE" id="PS50011">
    <property type="entry name" value="PROTEIN_KINASE_DOM"/>
    <property type="match status" value="1"/>
</dbReference>
<name>E4XGB2_OIKDI</name>
<evidence type="ECO:0000256" key="7">
    <source>
        <dbReference type="RuleBase" id="RU000304"/>
    </source>
</evidence>
<dbReference type="InterPro" id="IPR000719">
    <property type="entry name" value="Prot_kinase_dom"/>
</dbReference>
<dbReference type="Proteomes" id="UP000001307">
    <property type="component" value="Unassembled WGS sequence"/>
</dbReference>
<evidence type="ECO:0000256" key="3">
    <source>
        <dbReference type="ARBA" id="ARBA00022741"/>
    </source>
</evidence>
<reference evidence="9" key="1">
    <citation type="journal article" date="2010" name="Science">
        <title>Plasticity of animal genome architecture unmasked by rapid evolution of a pelagic tunicate.</title>
        <authorList>
            <person name="Denoeud F."/>
            <person name="Henriet S."/>
            <person name="Mungpakdee S."/>
            <person name="Aury J.M."/>
            <person name="Da Silva C."/>
            <person name="Brinkmann H."/>
            <person name="Mikhaleva J."/>
            <person name="Olsen L.C."/>
            <person name="Jubin C."/>
            <person name="Canestro C."/>
            <person name="Bouquet J.M."/>
            <person name="Danks G."/>
            <person name="Poulain J."/>
            <person name="Campsteijn C."/>
            <person name="Adamski M."/>
            <person name="Cross I."/>
            <person name="Yadetie F."/>
            <person name="Muffato M."/>
            <person name="Louis A."/>
            <person name="Butcher S."/>
            <person name="Tsagkogeorga G."/>
            <person name="Konrad A."/>
            <person name="Singh S."/>
            <person name="Jensen M.F."/>
            <person name="Cong E.H."/>
            <person name="Eikeseth-Otteraa H."/>
            <person name="Noel B."/>
            <person name="Anthouard V."/>
            <person name="Porcel B.M."/>
            <person name="Kachouri-Lafond R."/>
            <person name="Nishino A."/>
            <person name="Ugolini M."/>
            <person name="Chourrout P."/>
            <person name="Nishida H."/>
            <person name="Aasland R."/>
            <person name="Huzurbazar S."/>
            <person name="Westhof E."/>
            <person name="Delsuc F."/>
            <person name="Lehrach H."/>
            <person name="Reinhardt R."/>
            <person name="Weissenbach J."/>
            <person name="Roy S.W."/>
            <person name="Artiguenave F."/>
            <person name="Postlethwait J.H."/>
            <person name="Manak J.R."/>
            <person name="Thompson E.M."/>
            <person name="Jaillon O."/>
            <person name="Du Pasquier L."/>
            <person name="Boudinot P."/>
            <person name="Liberles D.A."/>
            <person name="Volff J.N."/>
            <person name="Philippe H."/>
            <person name="Lenhard B."/>
            <person name="Roest Crollius H."/>
            <person name="Wincker P."/>
            <person name="Chourrout D."/>
        </authorList>
    </citation>
    <scope>NUCLEOTIDE SEQUENCE [LARGE SCALE GENOMIC DNA]</scope>
</reference>
<keyword evidence="1 7" id="KW-0723">Serine/threonine-protein kinase</keyword>
<feature type="domain" description="Protein kinase" evidence="8">
    <location>
        <begin position="28"/>
        <end position="328"/>
    </location>
</feature>
<dbReference type="AlphaFoldDB" id="E4XGB2"/>
<keyword evidence="3 6" id="KW-0547">Nucleotide-binding</keyword>
<dbReference type="InParanoid" id="E4XGB2"/>
<evidence type="ECO:0000256" key="4">
    <source>
        <dbReference type="ARBA" id="ARBA00022777"/>
    </source>
</evidence>
<dbReference type="PROSITE" id="PS00107">
    <property type="entry name" value="PROTEIN_KINASE_ATP"/>
    <property type="match status" value="1"/>
</dbReference>
<dbReference type="FunCoup" id="E4XGB2">
    <property type="interactions" value="340"/>
</dbReference>
<dbReference type="FunFam" id="3.30.200.20:FF:000961">
    <property type="entry name" value="Mitogen-activated protein kinase"/>
    <property type="match status" value="1"/>
</dbReference>